<evidence type="ECO:0000256" key="4">
    <source>
        <dbReference type="HAMAP-Rule" id="MF_01341"/>
    </source>
</evidence>
<dbReference type="GO" id="GO:0003735">
    <property type="term" value="F:structural constituent of ribosome"/>
    <property type="evidence" value="ECO:0007669"/>
    <property type="project" value="InterPro"/>
</dbReference>
<evidence type="ECO:0000256" key="5">
    <source>
        <dbReference type="RuleBase" id="RU003888"/>
    </source>
</evidence>
<keyword evidence="4" id="KW-0694">RNA-binding</keyword>
<protein>
    <recommendedName>
        <fullName evidence="4">Large ribosomal subunit protein uL15</fullName>
    </recommendedName>
</protein>
<comment type="similarity">
    <text evidence="1 4 5">Belongs to the universal ribosomal protein uL15 family.</text>
</comment>
<comment type="subunit">
    <text evidence="4">Part of the 50S ribosomal subunit.</text>
</comment>
<evidence type="ECO:0000259" key="7">
    <source>
        <dbReference type="Pfam" id="PF00828"/>
    </source>
</evidence>
<dbReference type="PROSITE" id="PS00475">
    <property type="entry name" value="RIBOSOMAL_L15"/>
    <property type="match status" value="1"/>
</dbReference>
<dbReference type="Proteomes" id="UP000232222">
    <property type="component" value="Chromosome"/>
</dbReference>
<keyword evidence="4" id="KW-0699">rRNA-binding</keyword>
<evidence type="ECO:0000256" key="1">
    <source>
        <dbReference type="ARBA" id="ARBA00007320"/>
    </source>
</evidence>
<organism evidence="8 9">
    <name type="scientific">Entomoplasma freundtii</name>
    <dbReference type="NCBI Taxonomy" id="74700"/>
    <lineage>
        <taxon>Bacteria</taxon>
        <taxon>Bacillati</taxon>
        <taxon>Mycoplasmatota</taxon>
        <taxon>Mollicutes</taxon>
        <taxon>Entomoplasmatales</taxon>
        <taxon>Entomoplasmataceae</taxon>
        <taxon>Entomoplasma</taxon>
    </lineage>
</organism>
<keyword evidence="2 4" id="KW-0689">Ribosomal protein</keyword>
<feature type="region of interest" description="Disordered" evidence="6">
    <location>
        <begin position="1"/>
        <end position="54"/>
    </location>
</feature>
<dbReference type="Gene3D" id="3.100.10.10">
    <property type="match status" value="1"/>
</dbReference>
<dbReference type="EMBL" id="CP024962">
    <property type="protein sequence ID" value="ATZ16177.1"/>
    <property type="molecule type" value="Genomic_DNA"/>
</dbReference>
<dbReference type="Pfam" id="PF00828">
    <property type="entry name" value="Ribosomal_L27A"/>
    <property type="match status" value="1"/>
</dbReference>
<dbReference type="GO" id="GO:0006412">
    <property type="term" value="P:translation"/>
    <property type="evidence" value="ECO:0007669"/>
    <property type="project" value="UniProtKB-UniRule"/>
</dbReference>
<dbReference type="PANTHER" id="PTHR12934:SF11">
    <property type="entry name" value="LARGE RIBOSOMAL SUBUNIT PROTEIN UL15M"/>
    <property type="match status" value="1"/>
</dbReference>
<evidence type="ECO:0000313" key="8">
    <source>
        <dbReference type="EMBL" id="ATZ16177.1"/>
    </source>
</evidence>
<dbReference type="InterPro" id="IPR030878">
    <property type="entry name" value="Ribosomal_uL15"/>
</dbReference>
<dbReference type="InterPro" id="IPR036227">
    <property type="entry name" value="Ribosomal_uL15/eL18_sf"/>
</dbReference>
<reference evidence="8 9" key="1">
    <citation type="submission" date="2017-11" db="EMBL/GenBank/DDBJ databases">
        <title>Genome sequence of Entomoplasma freundtii BARC 318 (ATCC 51999).</title>
        <authorList>
            <person name="Lo W.-S."/>
            <person name="Gasparich G.E."/>
            <person name="Kuo C.-H."/>
        </authorList>
    </citation>
    <scope>NUCLEOTIDE SEQUENCE [LARGE SCALE GENOMIC DNA]</scope>
    <source>
        <strain evidence="8 9">BARC 318</strain>
    </source>
</reference>
<dbReference type="PANTHER" id="PTHR12934">
    <property type="entry name" value="50S RIBOSOMAL PROTEIN L15"/>
    <property type="match status" value="1"/>
</dbReference>
<dbReference type="HAMAP" id="MF_01341">
    <property type="entry name" value="Ribosomal_uL15"/>
    <property type="match status" value="1"/>
</dbReference>
<evidence type="ECO:0000256" key="2">
    <source>
        <dbReference type="ARBA" id="ARBA00022980"/>
    </source>
</evidence>
<gene>
    <name evidence="4 8" type="primary">rplO</name>
    <name evidence="8" type="ORF">EFREU_v1c01500</name>
</gene>
<dbReference type="AlphaFoldDB" id="A0A2K8NQW5"/>
<dbReference type="OrthoDB" id="9810293at2"/>
<dbReference type="GO" id="GO:0022625">
    <property type="term" value="C:cytosolic large ribosomal subunit"/>
    <property type="evidence" value="ECO:0007669"/>
    <property type="project" value="TreeGrafter"/>
</dbReference>
<dbReference type="RefSeq" id="WP_100609136.1">
    <property type="nucleotide sequence ID" value="NZ_CP024962.1"/>
</dbReference>
<dbReference type="SUPFAM" id="SSF52080">
    <property type="entry name" value="Ribosomal proteins L15p and L18e"/>
    <property type="match status" value="1"/>
</dbReference>
<keyword evidence="3 4" id="KW-0687">Ribonucleoprotein</keyword>
<feature type="compositionally biased region" description="Gly residues" evidence="6">
    <location>
        <begin position="42"/>
        <end position="52"/>
    </location>
</feature>
<keyword evidence="9" id="KW-1185">Reference proteome</keyword>
<accession>A0A2K8NQW5</accession>
<dbReference type="InterPro" id="IPR021131">
    <property type="entry name" value="Ribosomal_uL15/eL18"/>
</dbReference>
<name>A0A2K8NQW5_9MOLU</name>
<evidence type="ECO:0000256" key="6">
    <source>
        <dbReference type="SAM" id="MobiDB-lite"/>
    </source>
</evidence>
<comment type="function">
    <text evidence="4">Binds to the 23S rRNA.</text>
</comment>
<dbReference type="InterPro" id="IPR001196">
    <property type="entry name" value="Ribosomal_uL15_CS"/>
</dbReference>
<evidence type="ECO:0000256" key="3">
    <source>
        <dbReference type="ARBA" id="ARBA00023274"/>
    </source>
</evidence>
<dbReference type="NCBIfam" id="TIGR01071">
    <property type="entry name" value="rplO_bact"/>
    <property type="match status" value="1"/>
</dbReference>
<dbReference type="InterPro" id="IPR005749">
    <property type="entry name" value="Ribosomal_uL15_bac-type"/>
</dbReference>
<proteinExistence type="inferred from homology"/>
<sequence>MKLHELKYTPGSQTKPTRVGRGMASGKGKTATRGHKGQNSRSGGGVRPGFEGGQTPLFRRLPKIGFTSPNQKEYVLINLEQIDKLGLTEVNHETLLAKRVIKNDKQLVKVLGKGTLNHKVNVKVNKISQSAQKAIEALGGIVEVI</sequence>
<evidence type="ECO:0000313" key="9">
    <source>
        <dbReference type="Proteomes" id="UP000232222"/>
    </source>
</evidence>
<feature type="domain" description="Large ribosomal subunit protein uL15/eL18" evidence="7">
    <location>
        <begin position="77"/>
        <end position="143"/>
    </location>
</feature>
<dbReference type="KEGG" id="efr:EFREU_v1c01500"/>
<dbReference type="GO" id="GO:0019843">
    <property type="term" value="F:rRNA binding"/>
    <property type="evidence" value="ECO:0007669"/>
    <property type="project" value="UniProtKB-UniRule"/>
</dbReference>